<keyword evidence="1" id="KW-0472">Membrane</keyword>
<protein>
    <recommendedName>
        <fullName evidence="4">Acyltransferase</fullName>
    </recommendedName>
</protein>
<dbReference type="RefSeq" id="WP_139076415.1">
    <property type="nucleotide sequence ID" value="NZ_VDFU01000008.1"/>
</dbReference>
<comment type="caution">
    <text evidence="2">The sequence shown here is derived from an EMBL/GenBank/DDBJ whole genome shotgun (WGS) entry which is preliminary data.</text>
</comment>
<dbReference type="AlphaFoldDB" id="A0A5C4N0Z4"/>
<gene>
    <name evidence="2" type="ORF">FHG66_09000</name>
</gene>
<organism evidence="2 3">
    <name type="scientific">Rubellimicrobium rubrum</name>
    <dbReference type="NCBI Taxonomy" id="2585369"/>
    <lineage>
        <taxon>Bacteria</taxon>
        <taxon>Pseudomonadati</taxon>
        <taxon>Pseudomonadota</taxon>
        <taxon>Alphaproteobacteria</taxon>
        <taxon>Rhodobacterales</taxon>
        <taxon>Roseobacteraceae</taxon>
        <taxon>Rubellimicrobium</taxon>
    </lineage>
</organism>
<keyword evidence="1" id="KW-0812">Transmembrane</keyword>
<name>A0A5C4N0Z4_9RHOB</name>
<dbReference type="EMBL" id="VDFU01000008">
    <property type="protein sequence ID" value="TNC50092.1"/>
    <property type="molecule type" value="Genomic_DNA"/>
</dbReference>
<feature type="transmembrane region" description="Helical" evidence="1">
    <location>
        <begin position="58"/>
        <end position="76"/>
    </location>
</feature>
<dbReference type="Proteomes" id="UP000305887">
    <property type="component" value="Unassembled WGS sequence"/>
</dbReference>
<keyword evidence="1" id="KW-1133">Transmembrane helix</keyword>
<feature type="transmembrane region" description="Helical" evidence="1">
    <location>
        <begin position="27"/>
        <end position="46"/>
    </location>
</feature>
<keyword evidence="3" id="KW-1185">Reference proteome</keyword>
<sequence>MPVFHYAVTWPDAPVFRVLNWGWVRRIGVYPYTMYLIHFVIIQALVRNGLAMGSVPLILLSFTLSVAVAALVYEVVEKPFRPLRARLTGH</sequence>
<accession>A0A5C4N0Z4</accession>
<evidence type="ECO:0008006" key="4">
    <source>
        <dbReference type="Google" id="ProtNLM"/>
    </source>
</evidence>
<reference evidence="2 3" key="1">
    <citation type="submission" date="2019-06" db="EMBL/GenBank/DDBJ databases">
        <title>YIM 131921 draft genome.</title>
        <authorList>
            <person name="Jiang L."/>
        </authorList>
    </citation>
    <scope>NUCLEOTIDE SEQUENCE [LARGE SCALE GENOMIC DNA]</scope>
    <source>
        <strain evidence="2 3">YIM 131921</strain>
    </source>
</reference>
<proteinExistence type="predicted"/>
<evidence type="ECO:0000313" key="3">
    <source>
        <dbReference type="Proteomes" id="UP000305887"/>
    </source>
</evidence>
<evidence type="ECO:0000313" key="2">
    <source>
        <dbReference type="EMBL" id="TNC50092.1"/>
    </source>
</evidence>
<evidence type="ECO:0000256" key="1">
    <source>
        <dbReference type="SAM" id="Phobius"/>
    </source>
</evidence>